<reference evidence="3 4" key="1">
    <citation type="journal article" date="2016" name="Genome Biol. Evol.">
        <title>Comparative Genomic Analyses of the Moraxella catarrhalis Serosensitive and Seroresistant Lineages Demonstrate Their Independent Evolution.</title>
        <authorList>
            <person name="Earl J.P."/>
            <person name="de Vries S.P."/>
            <person name="Ahmed A."/>
            <person name="Powell E."/>
            <person name="Schultz M.P."/>
            <person name="Hermans P.W."/>
            <person name="Hill D.J."/>
            <person name="Zhou Z."/>
            <person name="Constantinidou C.I."/>
            <person name="Hu F.Z."/>
            <person name="Bootsma H.J."/>
            <person name="Ehrlich G.D."/>
        </authorList>
    </citation>
    <scope>NUCLEOTIDE SEQUENCE [LARGE SCALE GENOMIC DNA]</scope>
    <source>
        <strain evidence="3 4">Z7542</strain>
    </source>
</reference>
<evidence type="ECO:0000313" key="3">
    <source>
        <dbReference type="EMBL" id="OAU95768.1"/>
    </source>
</evidence>
<name>A0A198UH43_MORCA</name>
<dbReference type="Proteomes" id="UP000078228">
    <property type="component" value="Unassembled WGS sequence"/>
</dbReference>
<dbReference type="eggNOG" id="ENOG50324D4">
    <property type="taxonomic scope" value="Bacteria"/>
</dbReference>
<organism evidence="3 4">
    <name type="scientific">Moraxella catarrhalis</name>
    <name type="common">Branhamella catarrhalis</name>
    <dbReference type="NCBI Taxonomy" id="480"/>
    <lineage>
        <taxon>Bacteria</taxon>
        <taxon>Pseudomonadati</taxon>
        <taxon>Pseudomonadota</taxon>
        <taxon>Gammaproteobacteria</taxon>
        <taxon>Moraxellales</taxon>
        <taxon>Moraxellaceae</taxon>
        <taxon>Moraxella</taxon>
    </lineage>
</organism>
<keyword evidence="2" id="KW-0472">Membrane</keyword>
<keyword evidence="2" id="KW-0812">Transmembrane</keyword>
<dbReference type="OrthoDB" id="6647460at2"/>
<sequence length="355" mass="37243">MRIHTTVARRPSWRGIFAGLLMGLVVSMIMLALALVLSSFLSLDLRGAGIAAGIYAAVTALISAFVAGFFAVKASAPEALFGDGTDILPKDAALTGMLTAAAIVVISSVFAFNSVTGIVRTAGNAVGTTAGAIGGAASAVTSTVATVAGAGATAAAGSSDATGGDITAKAQELYQKATGNISREDIEAWVAKNNETFDEAQISATVNVLEDMLNKTKADLNGMDFTNLDTWKNIDEYAKQRADEVQAIVTGDELIARLQAEGLTQEQALEVREETATAYHEYRAKTEQAIAETKMNIEQTLQNAEDTARKAALYSGLFWLISTLLTFVASIMGAKTAAANYRLAAPIISRERDHH</sequence>
<evidence type="ECO:0000313" key="4">
    <source>
        <dbReference type="Proteomes" id="UP000078228"/>
    </source>
</evidence>
<protein>
    <submittedName>
        <fullName evidence="3">Uncharacterized protein</fullName>
    </submittedName>
</protein>
<dbReference type="RefSeq" id="WP_064610839.1">
    <property type="nucleotide sequence ID" value="NZ_LXHB01000054.1"/>
</dbReference>
<proteinExistence type="predicted"/>
<feature type="coiled-coil region" evidence="1">
    <location>
        <begin position="283"/>
        <end position="310"/>
    </location>
</feature>
<dbReference type="AlphaFoldDB" id="A0A198UH43"/>
<evidence type="ECO:0000256" key="2">
    <source>
        <dbReference type="SAM" id="Phobius"/>
    </source>
</evidence>
<keyword evidence="4" id="KW-1185">Reference proteome</keyword>
<keyword evidence="1" id="KW-0175">Coiled coil</keyword>
<keyword evidence="2" id="KW-1133">Transmembrane helix</keyword>
<feature type="transmembrane region" description="Helical" evidence="2">
    <location>
        <begin position="311"/>
        <end position="332"/>
    </location>
</feature>
<dbReference type="EMBL" id="LXHC01000022">
    <property type="protein sequence ID" value="OAU95768.1"/>
    <property type="molecule type" value="Genomic_DNA"/>
</dbReference>
<gene>
    <name evidence="3" type="ORF">AO384_1374</name>
</gene>
<feature type="transmembrane region" description="Helical" evidence="2">
    <location>
        <begin position="16"/>
        <end position="37"/>
    </location>
</feature>
<comment type="caution">
    <text evidence="3">The sequence shown here is derived from an EMBL/GenBank/DDBJ whole genome shotgun (WGS) entry which is preliminary data.</text>
</comment>
<dbReference type="PATRIC" id="fig|480.237.peg.1741"/>
<evidence type="ECO:0000256" key="1">
    <source>
        <dbReference type="SAM" id="Coils"/>
    </source>
</evidence>
<feature type="transmembrane region" description="Helical" evidence="2">
    <location>
        <begin position="49"/>
        <end position="72"/>
    </location>
</feature>
<feature type="transmembrane region" description="Helical" evidence="2">
    <location>
        <begin position="92"/>
        <end position="112"/>
    </location>
</feature>
<accession>A0A198UH43</accession>